<keyword evidence="3" id="KW-1185">Reference proteome</keyword>
<evidence type="ECO:0000256" key="1">
    <source>
        <dbReference type="SAM" id="MobiDB-lite"/>
    </source>
</evidence>
<name>A0A1I2PWK4_9CORY</name>
<gene>
    <name evidence="2" type="ORF">SAMN05660282_00155</name>
</gene>
<evidence type="ECO:0000313" key="2">
    <source>
        <dbReference type="EMBL" id="SFG17771.1"/>
    </source>
</evidence>
<feature type="compositionally biased region" description="Basic and acidic residues" evidence="1">
    <location>
        <begin position="25"/>
        <end position="37"/>
    </location>
</feature>
<evidence type="ECO:0008006" key="4">
    <source>
        <dbReference type="Google" id="ProtNLM"/>
    </source>
</evidence>
<sequence>MTFDSMMPRDPFADDPNDPASFLSDEERPEPLSDQERRSIEADLERLAFFAQILSPRGIRGIVFYCEDCEDFHFYDWEILATNMRAMLAGELSPVHEPGAEPIPEQYVTWDYALGYADGYRRV</sequence>
<reference evidence="2 3" key="1">
    <citation type="submission" date="2016-10" db="EMBL/GenBank/DDBJ databases">
        <authorList>
            <person name="de Groot N.N."/>
        </authorList>
    </citation>
    <scope>NUCLEOTIDE SEQUENCE [LARGE SCALE GENOMIC DNA]</scope>
    <source>
        <strain>J11</strain>
        <strain evidence="3">PG 39</strain>
    </source>
</reference>
<evidence type="ECO:0000313" key="3">
    <source>
        <dbReference type="Proteomes" id="UP000199065"/>
    </source>
</evidence>
<dbReference type="Pfam" id="PF17252">
    <property type="entry name" value="DUF5319"/>
    <property type="match status" value="1"/>
</dbReference>
<dbReference type="RefSeq" id="WP_223845839.1">
    <property type="nucleotide sequence ID" value="NZ_FOPJ01000001.1"/>
</dbReference>
<protein>
    <recommendedName>
        <fullName evidence="4">DUF5319 domain-containing protein</fullName>
    </recommendedName>
</protein>
<proteinExistence type="predicted"/>
<accession>A0A1I2PWK4</accession>
<dbReference type="EMBL" id="FOPJ01000001">
    <property type="protein sequence ID" value="SFG17771.1"/>
    <property type="molecule type" value="Genomic_DNA"/>
</dbReference>
<dbReference type="Proteomes" id="UP000199065">
    <property type="component" value="Unassembled WGS sequence"/>
</dbReference>
<dbReference type="STRING" id="185761.SAMN05660282_00155"/>
<organism evidence="2 3">
    <name type="scientific">Corynebacterium spheniscorum</name>
    <dbReference type="NCBI Taxonomy" id="185761"/>
    <lineage>
        <taxon>Bacteria</taxon>
        <taxon>Bacillati</taxon>
        <taxon>Actinomycetota</taxon>
        <taxon>Actinomycetes</taxon>
        <taxon>Mycobacteriales</taxon>
        <taxon>Corynebacteriaceae</taxon>
        <taxon>Corynebacterium</taxon>
    </lineage>
</organism>
<feature type="region of interest" description="Disordered" evidence="1">
    <location>
        <begin position="1"/>
        <end position="37"/>
    </location>
</feature>
<dbReference type="AlphaFoldDB" id="A0A1I2PWK4"/>
<dbReference type="InterPro" id="IPR035165">
    <property type="entry name" value="DUF5319"/>
</dbReference>